<keyword evidence="5" id="KW-0001">2Fe-2S</keyword>
<dbReference type="Pfam" id="PF00384">
    <property type="entry name" value="Molybdopterin"/>
    <property type="match status" value="1"/>
</dbReference>
<evidence type="ECO:0000256" key="2">
    <source>
        <dbReference type="ARBA" id="ARBA00004370"/>
    </source>
</evidence>
<gene>
    <name evidence="17" type="primary">nad11</name>
</gene>
<dbReference type="GO" id="GO:0042773">
    <property type="term" value="P:ATP synthesis coupled electron transport"/>
    <property type="evidence" value="ECO:0007669"/>
    <property type="project" value="InterPro"/>
</dbReference>
<evidence type="ECO:0000259" key="16">
    <source>
        <dbReference type="PROSITE" id="PS51839"/>
    </source>
</evidence>
<evidence type="ECO:0000256" key="12">
    <source>
        <dbReference type="ARBA" id="ARBA00031750"/>
    </source>
</evidence>
<dbReference type="SMART" id="SM00929">
    <property type="entry name" value="NADH-G_4Fe-4S_3"/>
    <property type="match status" value="1"/>
</dbReference>
<dbReference type="FunFam" id="3.30.70.20:FF:000002">
    <property type="entry name" value="NADH-ubiquinone oxidoreductase 75 kDa subunit"/>
    <property type="match status" value="1"/>
</dbReference>
<dbReference type="InterPro" id="IPR001041">
    <property type="entry name" value="2Fe-2S_ferredoxin-type"/>
</dbReference>
<name>A0A8A6KJH5_9STRA</name>
<evidence type="ECO:0000256" key="14">
    <source>
        <dbReference type="ARBA" id="ARBA00065822"/>
    </source>
</evidence>
<dbReference type="InterPro" id="IPR050123">
    <property type="entry name" value="Prok_molybdopt-oxidoreductase"/>
</dbReference>
<dbReference type="InterPro" id="IPR054351">
    <property type="entry name" value="NADH_UbQ_OxRdtase_ferredoxin"/>
</dbReference>
<dbReference type="PROSITE" id="PS00642">
    <property type="entry name" value="COMPLEX1_75K_2"/>
    <property type="match status" value="1"/>
</dbReference>
<geneLocation type="mitochondrion" evidence="17"/>
<dbReference type="InterPro" id="IPR019574">
    <property type="entry name" value="NADH_UbQ_OxRdtase_Gsu_4Fe4S-bd"/>
</dbReference>
<dbReference type="InterPro" id="IPR006963">
    <property type="entry name" value="Mopterin_OxRdtase_4Fe-4S_dom"/>
</dbReference>
<keyword evidence="10" id="KW-0520">NAD</keyword>
<dbReference type="FunFam" id="3.10.20.740:FF:000004">
    <property type="entry name" value="NADH-quinone oxidoreductase"/>
    <property type="match status" value="1"/>
</dbReference>
<evidence type="ECO:0000256" key="4">
    <source>
        <dbReference type="ARBA" id="ARBA00022485"/>
    </source>
</evidence>
<evidence type="ECO:0000256" key="11">
    <source>
        <dbReference type="ARBA" id="ARBA00023136"/>
    </source>
</evidence>
<dbReference type="SUPFAM" id="SSF53706">
    <property type="entry name" value="Formate dehydrogenase/DMSO reductase, domains 1-3"/>
    <property type="match status" value="1"/>
</dbReference>
<dbReference type="SUPFAM" id="SSF54862">
    <property type="entry name" value="4Fe-4S ferredoxins"/>
    <property type="match status" value="1"/>
</dbReference>
<keyword evidence="8" id="KW-0408">Iron</keyword>
<dbReference type="PROSITE" id="PS51839">
    <property type="entry name" value="4FE4S_HC3"/>
    <property type="match status" value="1"/>
</dbReference>
<comment type="subunit">
    <text evidence="14">Complex I is composed of about 45 different subunits.</text>
</comment>
<dbReference type="GO" id="GO:0046872">
    <property type="term" value="F:metal ion binding"/>
    <property type="evidence" value="ECO:0007669"/>
    <property type="project" value="UniProtKB-KW"/>
</dbReference>
<dbReference type="Pfam" id="PF22151">
    <property type="entry name" value="Fer4_NDSU1"/>
    <property type="match status" value="1"/>
</dbReference>
<evidence type="ECO:0000256" key="3">
    <source>
        <dbReference type="ARBA" id="ARBA00005404"/>
    </source>
</evidence>
<dbReference type="InterPro" id="IPR006656">
    <property type="entry name" value="Mopterin_OxRdtase"/>
</dbReference>
<evidence type="ECO:0000256" key="6">
    <source>
        <dbReference type="ARBA" id="ARBA00022723"/>
    </source>
</evidence>
<dbReference type="NCBIfam" id="TIGR01973">
    <property type="entry name" value="NuoG"/>
    <property type="match status" value="1"/>
</dbReference>
<reference evidence="17" key="1">
    <citation type="submission" date="2020-12" db="EMBL/GenBank/DDBJ databases">
        <authorList>
            <person name="Xu Q."/>
            <person name="Chen N."/>
        </authorList>
    </citation>
    <scope>NUCLEOTIDE SEQUENCE</scope>
    <source>
        <strain evidence="17">CNS00217</strain>
    </source>
</reference>
<keyword evidence="11" id="KW-0472">Membrane</keyword>
<dbReference type="EMBL" id="MW417227">
    <property type="protein sequence ID" value="QTI83180.1"/>
    <property type="molecule type" value="Genomic_DNA"/>
</dbReference>
<dbReference type="Pfam" id="PF22117">
    <property type="entry name" value="Fer4_Nqo3"/>
    <property type="match status" value="1"/>
</dbReference>
<dbReference type="CDD" id="cd00207">
    <property type="entry name" value="fer2"/>
    <property type="match status" value="1"/>
</dbReference>
<comment type="similarity">
    <text evidence="3">Belongs to the complex I 75 kDa subunit family.</text>
</comment>
<evidence type="ECO:0000256" key="9">
    <source>
        <dbReference type="ARBA" id="ARBA00023014"/>
    </source>
</evidence>
<dbReference type="GO" id="GO:0016020">
    <property type="term" value="C:membrane"/>
    <property type="evidence" value="ECO:0007669"/>
    <property type="project" value="UniProtKB-SubCell"/>
</dbReference>
<feature type="domain" description="4Fe-4S His(Cys)3-ligated-type" evidence="16">
    <location>
        <begin position="94"/>
        <end position="133"/>
    </location>
</feature>
<dbReference type="Gene3D" id="3.10.20.740">
    <property type="match status" value="1"/>
</dbReference>
<dbReference type="PROSITE" id="PS00643">
    <property type="entry name" value="COMPLEX1_75K_3"/>
    <property type="match status" value="1"/>
</dbReference>
<evidence type="ECO:0000313" key="17">
    <source>
        <dbReference type="EMBL" id="QTI83180.1"/>
    </source>
</evidence>
<comment type="cofactor">
    <cofactor evidence="1">
        <name>[4Fe-4S] cluster</name>
        <dbReference type="ChEBI" id="CHEBI:49883"/>
    </cofactor>
</comment>
<proteinExistence type="inferred from homology"/>
<evidence type="ECO:0000256" key="5">
    <source>
        <dbReference type="ARBA" id="ARBA00022714"/>
    </source>
</evidence>
<dbReference type="PANTHER" id="PTHR43105">
    <property type="entry name" value="RESPIRATORY NITRATE REDUCTASE"/>
    <property type="match status" value="1"/>
</dbReference>
<keyword evidence="9" id="KW-0411">Iron-sulfur</keyword>
<accession>A0A8A6KJH5</accession>
<dbReference type="PROSITE" id="PS00641">
    <property type="entry name" value="COMPLEX1_75K_1"/>
    <property type="match status" value="1"/>
</dbReference>
<keyword evidence="6" id="KW-0479">Metal-binding</keyword>
<dbReference type="GO" id="GO:0051537">
    <property type="term" value="F:2 iron, 2 sulfur cluster binding"/>
    <property type="evidence" value="ECO:0007669"/>
    <property type="project" value="UniProtKB-KW"/>
</dbReference>
<sequence>MKYFYINNIKFNYTLEFNSNFKADAWKHNAPLIEYCETLGINIPHYCYHKNLSISGNCRMCLIELKGSPKPIVSCAMSAKSCLNNGEIYTNSPLVKKARENILEFLLLNHPLDCPICDQGGECDLQDQSFFFGLAKKRFYSFKRVVSDKNIGPIVKTVMTRCIHCTRCVRFAGEIAGVEDLGIFGRGMNSEIGTYVNKVFQSELSGNVIDLCPVGALTSKPYPFIGRNWELKNINSIDFSDGFGLDLQICLKNNKIVKVLPGYSRHDKTVNWISDKTRFAFDGMFSPERILQGFVTIGSNKDLLPLSWKSLFEEIVYVLYFQDHLARHFLKTNLLTIVFSNNVSNEVLNLLMLLSKKYSFVQLRKSELSEIENDLESNFLLNSASNKTQLAQSKVCFLIGLNTRYEGSSLNLKLRHRYLKGDFKVISLGSVVNLTFPVSYLGLNLKTLTSVVEGNNFFCQELTNNSNPAIICGSEVFKRRDALTTSRLLNLLKKYLQSLDQKWSNINILNTSLNESGVHYLDTFKCFNAQDLQKSVGVYFIDTCRDIPNLRKTIQYHLLNRFQYEKSEVSFYLDQNGGLVSQLFNDIKKVSGISSYINLPNNVFFETSGSYLNTEGILKQTVKFIPSLKQSRENWQIIRKLLANANFLSFVSEIKTNKRVNFNCNNIFNFKNFVNFQYYAVQNLTNSSLSNAGKKISYFDFTKNLYKTRHSKLIESKVRLWLDDFYIGSRDTYAKRSITMIKCSKLFRAQNTNFNFI</sequence>
<dbReference type="Pfam" id="PF10588">
    <property type="entry name" value="NADH-G_4Fe-4S_3"/>
    <property type="match status" value="1"/>
</dbReference>
<feature type="domain" description="4Fe-4S Mo/W bis-MGD-type" evidence="15">
    <location>
        <begin position="231"/>
        <end position="288"/>
    </location>
</feature>
<evidence type="ECO:0000256" key="13">
    <source>
        <dbReference type="ARBA" id="ARBA00034078"/>
    </source>
</evidence>
<evidence type="ECO:0000256" key="1">
    <source>
        <dbReference type="ARBA" id="ARBA00001966"/>
    </source>
</evidence>
<dbReference type="GO" id="GO:0016651">
    <property type="term" value="F:oxidoreductase activity, acting on NAD(P)H"/>
    <property type="evidence" value="ECO:0007669"/>
    <property type="project" value="InterPro"/>
</dbReference>
<dbReference type="InterPro" id="IPR010228">
    <property type="entry name" value="NADH_UbQ_OxRdtase_Gsu"/>
</dbReference>
<keyword evidence="17" id="KW-0496">Mitochondrion</keyword>
<dbReference type="PANTHER" id="PTHR43105:SF13">
    <property type="entry name" value="NADH-UBIQUINONE OXIDOREDUCTASE 75 KDA SUBUNIT, MITOCHONDRIAL"/>
    <property type="match status" value="1"/>
</dbReference>
<evidence type="ECO:0000259" key="15">
    <source>
        <dbReference type="PROSITE" id="PS51669"/>
    </source>
</evidence>
<protein>
    <recommendedName>
        <fullName evidence="12">Complex I-75kD</fullName>
    </recommendedName>
</protein>
<comment type="subcellular location">
    <subcellularLocation>
        <location evidence="2">Membrane</location>
    </subcellularLocation>
</comment>
<dbReference type="Gene3D" id="3.30.70.20">
    <property type="match status" value="1"/>
</dbReference>
<dbReference type="GO" id="GO:0008137">
    <property type="term" value="F:NADH dehydrogenase (ubiquinone) activity"/>
    <property type="evidence" value="ECO:0007669"/>
    <property type="project" value="InterPro"/>
</dbReference>
<dbReference type="InterPro" id="IPR036010">
    <property type="entry name" value="2Fe-2S_ferredoxin-like_sf"/>
</dbReference>
<dbReference type="GO" id="GO:0051539">
    <property type="term" value="F:4 iron, 4 sulfur cluster binding"/>
    <property type="evidence" value="ECO:0007669"/>
    <property type="project" value="UniProtKB-KW"/>
</dbReference>
<dbReference type="PROSITE" id="PS51669">
    <property type="entry name" value="4FE4S_MOW_BIS_MGD"/>
    <property type="match status" value="1"/>
</dbReference>
<comment type="cofactor">
    <cofactor evidence="13">
        <name>[2Fe-2S] cluster</name>
        <dbReference type="ChEBI" id="CHEBI:190135"/>
    </cofactor>
</comment>
<dbReference type="InterPro" id="IPR000283">
    <property type="entry name" value="NADH_UbQ_OxRdtase_75kDa_su_CS"/>
</dbReference>
<organism evidence="17">
    <name type="scientific">Minutocellus polymorphus</name>
    <dbReference type="NCBI Taxonomy" id="265543"/>
    <lineage>
        <taxon>Eukaryota</taxon>
        <taxon>Sar</taxon>
        <taxon>Stramenopiles</taxon>
        <taxon>Ochrophyta</taxon>
        <taxon>Bacillariophyta</taxon>
        <taxon>Mediophyceae</taxon>
        <taxon>Cymatosirophycidae</taxon>
        <taxon>Cymatosirales</taxon>
        <taxon>Cymatosiraceae</taxon>
        <taxon>Minutocellus</taxon>
    </lineage>
</organism>
<evidence type="ECO:0000256" key="10">
    <source>
        <dbReference type="ARBA" id="ARBA00023027"/>
    </source>
</evidence>
<evidence type="ECO:0000256" key="8">
    <source>
        <dbReference type="ARBA" id="ARBA00023004"/>
    </source>
</evidence>
<evidence type="ECO:0000256" key="7">
    <source>
        <dbReference type="ARBA" id="ARBA00022967"/>
    </source>
</evidence>
<dbReference type="SUPFAM" id="SSF54292">
    <property type="entry name" value="2Fe-2S ferredoxin-like"/>
    <property type="match status" value="1"/>
</dbReference>
<dbReference type="AlphaFoldDB" id="A0A8A6KJH5"/>
<keyword evidence="4" id="KW-0004">4Fe-4S</keyword>
<keyword evidence="7" id="KW-1278">Translocase</keyword>